<evidence type="ECO:0000256" key="2">
    <source>
        <dbReference type="ARBA" id="ARBA00013064"/>
    </source>
</evidence>
<gene>
    <name evidence="6" type="ORF">ACFO3Q_05190</name>
</gene>
<dbReference type="SUPFAM" id="SSF52788">
    <property type="entry name" value="Phosphotyrosine protein phosphatases I"/>
    <property type="match status" value="1"/>
</dbReference>
<sequence length="159" mass="17050">MRVLFVCLGNICRSPLAEGVVRARLAKAGIDHIELDSAGCGDWHVGQPPDRRTMAVAKARGIDLSALRARQVRVEDFHDFDLILCADRSNLAHLRRMAPPDARATVALLRDWAEGGDAGLEVPDPYSGGQEGFESVHDMLEAAAEAIVARLTSRPAGGG</sequence>
<name>A0ABV9NJU2_9GAMM</name>
<keyword evidence="4" id="KW-0904">Protein phosphatase</keyword>
<dbReference type="RefSeq" id="WP_377003572.1">
    <property type="nucleotide sequence ID" value="NZ_JBHSGG010000014.1"/>
</dbReference>
<comment type="caution">
    <text evidence="6">The sequence shown here is derived from an EMBL/GenBank/DDBJ whole genome shotgun (WGS) entry which is preliminary data.</text>
</comment>
<keyword evidence="3 6" id="KW-0378">Hydrolase</keyword>
<protein>
    <recommendedName>
        <fullName evidence="2">protein-tyrosine-phosphatase</fullName>
        <ecNumber evidence="2">3.1.3.48</ecNumber>
    </recommendedName>
</protein>
<dbReference type="InterPro" id="IPR017867">
    <property type="entry name" value="Tyr_phospatase_low_mol_wt"/>
</dbReference>
<reference evidence="7" key="1">
    <citation type="journal article" date="2019" name="Int. J. Syst. Evol. Microbiol.">
        <title>The Global Catalogue of Microorganisms (GCM) 10K type strain sequencing project: providing services to taxonomists for standard genome sequencing and annotation.</title>
        <authorList>
            <consortium name="The Broad Institute Genomics Platform"/>
            <consortium name="The Broad Institute Genome Sequencing Center for Infectious Disease"/>
            <person name="Wu L."/>
            <person name="Ma J."/>
        </authorList>
    </citation>
    <scope>NUCLEOTIDE SEQUENCE [LARGE SCALE GENOMIC DNA]</scope>
    <source>
        <strain evidence="7">CGMCC 1.13574</strain>
    </source>
</reference>
<dbReference type="InterPro" id="IPR023485">
    <property type="entry name" value="Ptyr_pPase"/>
</dbReference>
<dbReference type="Proteomes" id="UP001595892">
    <property type="component" value="Unassembled WGS sequence"/>
</dbReference>
<dbReference type="InterPro" id="IPR050438">
    <property type="entry name" value="LMW_PTPase"/>
</dbReference>
<dbReference type="InterPro" id="IPR036196">
    <property type="entry name" value="Ptyr_pPase_sf"/>
</dbReference>
<proteinExistence type="inferred from homology"/>
<evidence type="ECO:0000313" key="7">
    <source>
        <dbReference type="Proteomes" id="UP001595892"/>
    </source>
</evidence>
<evidence type="ECO:0000259" key="5">
    <source>
        <dbReference type="SMART" id="SM00226"/>
    </source>
</evidence>
<organism evidence="6 7">
    <name type="scientific">Coralloluteibacterium thermophilum</name>
    <dbReference type="NCBI Taxonomy" id="2707049"/>
    <lineage>
        <taxon>Bacteria</taxon>
        <taxon>Pseudomonadati</taxon>
        <taxon>Pseudomonadota</taxon>
        <taxon>Gammaproteobacteria</taxon>
        <taxon>Lysobacterales</taxon>
        <taxon>Lysobacteraceae</taxon>
        <taxon>Coralloluteibacterium</taxon>
    </lineage>
</organism>
<dbReference type="SMART" id="SM00226">
    <property type="entry name" value="LMWPc"/>
    <property type="match status" value="1"/>
</dbReference>
<dbReference type="EMBL" id="JBHSGG010000014">
    <property type="protein sequence ID" value="MFC4727564.1"/>
    <property type="molecule type" value="Genomic_DNA"/>
</dbReference>
<keyword evidence="7" id="KW-1185">Reference proteome</keyword>
<accession>A0ABV9NJU2</accession>
<dbReference type="GO" id="GO:0004725">
    <property type="term" value="F:protein tyrosine phosphatase activity"/>
    <property type="evidence" value="ECO:0007669"/>
    <property type="project" value="UniProtKB-EC"/>
</dbReference>
<dbReference type="Pfam" id="PF01451">
    <property type="entry name" value="LMWPc"/>
    <property type="match status" value="1"/>
</dbReference>
<evidence type="ECO:0000256" key="3">
    <source>
        <dbReference type="ARBA" id="ARBA00022801"/>
    </source>
</evidence>
<evidence type="ECO:0000256" key="1">
    <source>
        <dbReference type="ARBA" id="ARBA00011063"/>
    </source>
</evidence>
<dbReference type="PANTHER" id="PTHR11717">
    <property type="entry name" value="LOW MOLECULAR WEIGHT PROTEIN TYROSINE PHOSPHATASE"/>
    <property type="match status" value="1"/>
</dbReference>
<dbReference type="PANTHER" id="PTHR11717:SF7">
    <property type="entry name" value="LOW MOLECULAR WEIGHT PHOSPHOTYROSINE PROTEIN PHOSPHATASE"/>
    <property type="match status" value="1"/>
</dbReference>
<dbReference type="PRINTS" id="PR00719">
    <property type="entry name" value="LMWPTPASE"/>
</dbReference>
<feature type="domain" description="Phosphotyrosine protein phosphatase I" evidence="5">
    <location>
        <begin position="1"/>
        <end position="150"/>
    </location>
</feature>
<evidence type="ECO:0000256" key="4">
    <source>
        <dbReference type="ARBA" id="ARBA00022912"/>
    </source>
</evidence>
<comment type="similarity">
    <text evidence="1">Belongs to the low molecular weight phosphotyrosine protein phosphatase family.</text>
</comment>
<evidence type="ECO:0000313" key="6">
    <source>
        <dbReference type="EMBL" id="MFC4727564.1"/>
    </source>
</evidence>
<dbReference type="CDD" id="cd16343">
    <property type="entry name" value="LMWPTP"/>
    <property type="match status" value="1"/>
</dbReference>
<dbReference type="Gene3D" id="3.40.50.2300">
    <property type="match status" value="1"/>
</dbReference>
<dbReference type="EC" id="3.1.3.48" evidence="2"/>